<dbReference type="GO" id="GO:0003924">
    <property type="term" value="F:GTPase activity"/>
    <property type="evidence" value="ECO:0007669"/>
    <property type="project" value="UniProtKB-UniRule"/>
</dbReference>
<dbReference type="PROSITE" id="PS00301">
    <property type="entry name" value="G_TR_1"/>
    <property type="match status" value="1"/>
</dbReference>
<comment type="function">
    <text evidence="3">A 50S ribosomal subunit assembly protein with GTPase activity, required for 50S subunit assembly at low temperatures, may also play a role in translation. Binds GTP and analogs. Binds the 70S ribosome between the 30S and 50S subunits, in a similar position as ribosome-bound EF-G; it contacts a number of ribosomal proteins, both rRNAs and the A-site tRNA.</text>
</comment>
<reference evidence="5" key="2">
    <citation type="journal article" date="2021" name="PeerJ">
        <title>Extensive microbial diversity within the chicken gut microbiome revealed by metagenomics and culture.</title>
        <authorList>
            <person name="Gilroy R."/>
            <person name="Ravi A."/>
            <person name="Getino M."/>
            <person name="Pursley I."/>
            <person name="Horton D.L."/>
            <person name="Alikhan N.F."/>
            <person name="Baker D."/>
            <person name="Gharbi K."/>
            <person name="Hall N."/>
            <person name="Watson M."/>
            <person name="Adriaenssens E.M."/>
            <person name="Foster-Nyarko E."/>
            <person name="Jarju S."/>
            <person name="Secka A."/>
            <person name="Antonio M."/>
            <person name="Oren A."/>
            <person name="Chaudhuri R.R."/>
            <person name="La Ragione R."/>
            <person name="Hildebrand F."/>
            <person name="Pallen M.J."/>
        </authorList>
    </citation>
    <scope>NUCLEOTIDE SEQUENCE</scope>
    <source>
        <strain evidence="5">10669</strain>
    </source>
</reference>
<dbReference type="SUPFAM" id="SSF54980">
    <property type="entry name" value="EF-G C-terminal domain-like"/>
    <property type="match status" value="2"/>
</dbReference>
<dbReference type="InterPro" id="IPR027417">
    <property type="entry name" value="P-loop_NTPase"/>
</dbReference>
<dbReference type="AlphaFoldDB" id="A0A9D1NJS3"/>
<comment type="subcellular location">
    <subcellularLocation>
        <location evidence="3">Cytoplasm</location>
    </subcellularLocation>
    <text evidence="3">Binds to ribosomes.</text>
</comment>
<dbReference type="SUPFAM" id="SSF52540">
    <property type="entry name" value="P-loop containing nucleoside triphosphate hydrolases"/>
    <property type="match status" value="1"/>
</dbReference>
<dbReference type="InterPro" id="IPR004161">
    <property type="entry name" value="EFTu-like_2"/>
</dbReference>
<evidence type="ECO:0000256" key="3">
    <source>
        <dbReference type="HAMAP-Rule" id="MF_00849"/>
    </source>
</evidence>
<comment type="caution">
    <text evidence="5">The sequence shown here is derived from an EMBL/GenBank/DDBJ whole genome shotgun (WGS) entry which is preliminary data.</text>
</comment>
<dbReference type="FunFam" id="3.30.70.240:FF:000002">
    <property type="entry name" value="GTP-binding protein TypA"/>
    <property type="match status" value="1"/>
</dbReference>
<dbReference type="FunFam" id="3.40.50.300:FF:000055">
    <property type="entry name" value="GTP-binding protein TypA"/>
    <property type="match status" value="1"/>
</dbReference>
<dbReference type="GO" id="GO:0009409">
    <property type="term" value="P:response to cold"/>
    <property type="evidence" value="ECO:0007669"/>
    <property type="project" value="UniProtKB-ARBA"/>
</dbReference>
<dbReference type="Gene3D" id="2.40.50.250">
    <property type="entry name" value="bipa protein"/>
    <property type="match status" value="1"/>
</dbReference>
<dbReference type="InterPro" id="IPR035647">
    <property type="entry name" value="EFG_III/V"/>
</dbReference>
<dbReference type="GO" id="GO:0043022">
    <property type="term" value="F:ribosome binding"/>
    <property type="evidence" value="ECO:0007669"/>
    <property type="project" value="UniProtKB-UniRule"/>
</dbReference>
<comment type="catalytic activity">
    <reaction evidence="2 3">
        <text>GTP + H2O = GDP + phosphate + H(+)</text>
        <dbReference type="Rhea" id="RHEA:19669"/>
        <dbReference type="ChEBI" id="CHEBI:15377"/>
        <dbReference type="ChEBI" id="CHEBI:15378"/>
        <dbReference type="ChEBI" id="CHEBI:37565"/>
        <dbReference type="ChEBI" id="CHEBI:43474"/>
        <dbReference type="ChEBI" id="CHEBI:58189"/>
    </reaction>
</comment>
<dbReference type="InterPro" id="IPR031157">
    <property type="entry name" value="G_TR_CS"/>
</dbReference>
<dbReference type="InterPro" id="IPR035651">
    <property type="entry name" value="BipA_V"/>
</dbReference>
<dbReference type="GO" id="GO:0005829">
    <property type="term" value="C:cytosol"/>
    <property type="evidence" value="ECO:0007669"/>
    <property type="project" value="TreeGrafter"/>
</dbReference>
<dbReference type="PRINTS" id="PR00315">
    <property type="entry name" value="ELONGATNFCT"/>
</dbReference>
<dbReference type="PANTHER" id="PTHR42908">
    <property type="entry name" value="TRANSLATION ELONGATION FACTOR-RELATED"/>
    <property type="match status" value="1"/>
</dbReference>
<keyword evidence="3" id="KW-0547">Nucleotide-binding</keyword>
<dbReference type="GO" id="GO:0000049">
    <property type="term" value="F:tRNA binding"/>
    <property type="evidence" value="ECO:0007669"/>
    <property type="project" value="UniProtKB-KW"/>
</dbReference>
<dbReference type="Pfam" id="PF21018">
    <property type="entry name" value="BipA_C"/>
    <property type="match status" value="1"/>
</dbReference>
<dbReference type="CDD" id="cd03710">
    <property type="entry name" value="BipA_TypA_C"/>
    <property type="match status" value="1"/>
</dbReference>
<keyword evidence="3" id="KW-0699">rRNA-binding</keyword>
<dbReference type="Pfam" id="PF00679">
    <property type="entry name" value="EFG_C"/>
    <property type="match status" value="1"/>
</dbReference>
<dbReference type="PANTHER" id="PTHR42908:SF8">
    <property type="entry name" value="TR-TYPE G DOMAIN-CONTAINING PROTEIN"/>
    <property type="match status" value="1"/>
</dbReference>
<name>A0A9D1NJS3_9BACT</name>
<feature type="binding site" evidence="3">
    <location>
        <begin position="14"/>
        <end position="19"/>
    </location>
    <ligand>
        <name>GTP</name>
        <dbReference type="ChEBI" id="CHEBI:37565"/>
    </ligand>
</feature>
<feature type="domain" description="Tr-type G" evidence="4">
    <location>
        <begin position="2"/>
        <end position="198"/>
    </location>
</feature>
<evidence type="ECO:0000256" key="2">
    <source>
        <dbReference type="ARBA" id="ARBA00048548"/>
    </source>
</evidence>
<comment type="similarity">
    <text evidence="3">Belongs to the TRAFAC class translation factor GTPase superfamily. Classic translation factor GTPase family. BipA subfamily.</text>
</comment>
<dbReference type="Pfam" id="PF00009">
    <property type="entry name" value="GTP_EFTU"/>
    <property type="match status" value="1"/>
</dbReference>
<dbReference type="Pfam" id="PF03144">
    <property type="entry name" value="GTP_EFTU_D2"/>
    <property type="match status" value="1"/>
</dbReference>
<dbReference type="GO" id="GO:0000027">
    <property type="term" value="P:ribosomal large subunit assembly"/>
    <property type="evidence" value="ECO:0007669"/>
    <property type="project" value="UniProtKB-UniRule"/>
</dbReference>
<keyword evidence="3" id="KW-0820">tRNA-binding</keyword>
<dbReference type="HAMAP" id="MF_00849">
    <property type="entry name" value="BipA"/>
    <property type="match status" value="1"/>
</dbReference>
<dbReference type="EMBL" id="DVOG01000054">
    <property type="protein sequence ID" value="HIV03904.1"/>
    <property type="molecule type" value="Genomic_DNA"/>
</dbReference>
<dbReference type="CDD" id="cd16263">
    <property type="entry name" value="BipA_III"/>
    <property type="match status" value="1"/>
</dbReference>
<keyword evidence="3" id="KW-0378">Hydrolase</keyword>
<dbReference type="InterPro" id="IPR048876">
    <property type="entry name" value="BipA_C"/>
</dbReference>
<dbReference type="PROSITE" id="PS51722">
    <property type="entry name" value="G_TR_2"/>
    <property type="match status" value="1"/>
</dbReference>
<feature type="binding site" evidence="3">
    <location>
        <begin position="127"/>
        <end position="130"/>
    </location>
    <ligand>
        <name>GTP</name>
        <dbReference type="ChEBI" id="CHEBI:37565"/>
    </ligand>
</feature>
<dbReference type="FunFam" id="2.40.50.250:FF:000001">
    <property type="entry name" value="GTP-binding protein TypA"/>
    <property type="match status" value="1"/>
</dbReference>
<dbReference type="Gene3D" id="3.40.50.300">
    <property type="entry name" value="P-loop containing nucleotide triphosphate hydrolases"/>
    <property type="match status" value="1"/>
</dbReference>
<dbReference type="GO" id="GO:0010467">
    <property type="term" value="P:gene expression"/>
    <property type="evidence" value="ECO:0007669"/>
    <property type="project" value="UniProtKB-ARBA"/>
</dbReference>
<dbReference type="SUPFAM" id="SSF50447">
    <property type="entry name" value="Translation proteins"/>
    <property type="match status" value="1"/>
</dbReference>
<dbReference type="CDD" id="cd01891">
    <property type="entry name" value="TypA_BipA"/>
    <property type="match status" value="1"/>
</dbReference>
<evidence type="ECO:0000259" key="4">
    <source>
        <dbReference type="PROSITE" id="PS51722"/>
    </source>
</evidence>
<keyword evidence="1 3" id="KW-0342">GTP-binding</keyword>
<dbReference type="GO" id="GO:0019843">
    <property type="term" value="F:rRNA binding"/>
    <property type="evidence" value="ECO:0007669"/>
    <property type="project" value="UniProtKB-KW"/>
</dbReference>
<keyword evidence="3" id="KW-0694">RNA-binding</keyword>
<evidence type="ECO:0000313" key="6">
    <source>
        <dbReference type="Proteomes" id="UP000886812"/>
    </source>
</evidence>
<dbReference type="FunFam" id="2.40.30.10:FF:000016">
    <property type="entry name" value="GTP-binding protein TypA"/>
    <property type="match status" value="1"/>
</dbReference>
<dbReference type="InterPro" id="IPR042116">
    <property type="entry name" value="TypA/BipA_C"/>
</dbReference>
<dbReference type="NCBIfam" id="TIGR00231">
    <property type="entry name" value="small_GTP"/>
    <property type="match status" value="1"/>
</dbReference>
<dbReference type="Proteomes" id="UP000886812">
    <property type="component" value="Unassembled WGS sequence"/>
</dbReference>
<dbReference type="Gene3D" id="3.30.70.240">
    <property type="match status" value="1"/>
</dbReference>
<organism evidence="5 6">
    <name type="scientific">Candidatus Spyradosoma merdigallinarum</name>
    <dbReference type="NCBI Taxonomy" id="2840950"/>
    <lineage>
        <taxon>Bacteria</taxon>
        <taxon>Pseudomonadati</taxon>
        <taxon>Verrucomicrobiota</taxon>
        <taxon>Opitutia</taxon>
        <taxon>Opitutia incertae sedis</taxon>
        <taxon>Candidatus Spyradosoma</taxon>
    </lineage>
</organism>
<evidence type="ECO:0000256" key="1">
    <source>
        <dbReference type="ARBA" id="ARBA00023134"/>
    </source>
</evidence>
<dbReference type="CDD" id="cd03691">
    <property type="entry name" value="BipA_TypA_II"/>
    <property type="match status" value="1"/>
</dbReference>
<dbReference type="SMART" id="SM00838">
    <property type="entry name" value="EFG_C"/>
    <property type="match status" value="1"/>
</dbReference>
<dbReference type="InterPro" id="IPR006298">
    <property type="entry name" value="BipA"/>
</dbReference>
<dbReference type="EC" id="3.6.5.-" evidence="3"/>
<gene>
    <name evidence="5" type="primary">typA</name>
    <name evidence="3" type="synonym">bipA</name>
    <name evidence="5" type="ORF">IAC75_02000</name>
</gene>
<reference evidence="5" key="1">
    <citation type="submission" date="2020-10" db="EMBL/GenBank/DDBJ databases">
        <authorList>
            <person name="Gilroy R."/>
        </authorList>
    </citation>
    <scope>NUCLEOTIDE SEQUENCE</scope>
    <source>
        <strain evidence="5">10669</strain>
    </source>
</reference>
<accession>A0A9D1NJS3</accession>
<protein>
    <recommendedName>
        <fullName evidence="3">Large ribosomal subunit assembly factor BipA</fullName>
        <ecNumber evidence="3">3.6.5.-</ecNumber>
    </recommendedName>
    <alternativeName>
        <fullName evidence="3">GTP-binding protein BipA</fullName>
    </alternativeName>
</protein>
<dbReference type="InterPro" id="IPR005225">
    <property type="entry name" value="Small_GTP-bd"/>
</dbReference>
<dbReference type="InterPro" id="IPR000640">
    <property type="entry name" value="EFG_V-like"/>
</dbReference>
<dbReference type="NCBIfam" id="TIGR01394">
    <property type="entry name" value="TypA_BipA"/>
    <property type="match status" value="1"/>
</dbReference>
<dbReference type="Gene3D" id="2.40.30.10">
    <property type="entry name" value="Translation factors"/>
    <property type="match status" value="1"/>
</dbReference>
<evidence type="ECO:0000313" key="5">
    <source>
        <dbReference type="EMBL" id="HIV03904.1"/>
    </source>
</evidence>
<dbReference type="InterPro" id="IPR009000">
    <property type="entry name" value="Transl_B-barrel_sf"/>
</dbReference>
<sequence length="606" mass="67069">MNAIRNIAVIAHVDHGKTTLVDKIMQQSKMFRENQEVHERFLDSGDLERERGITILSKNISVRWKGVKINVIDTPGHSDFGGQVERVLKLADGAVLLVDAAEGPMPQTRFVLDKAIRLGLKPIVVVNKIDKPDARPSEVVDAVFDLFCELNANEDQLDFPLLYASGREGWCVRNLEADERTSVAPLLDAVVESVPAPEIVEGPLQLQISTLDYSDYVGRIGIGRVFRGNAELSRPVVVVKRDGTVKPAQIKQLFTFEGLRREDCSRVACGDICGVVGVENLDISDTICDAENPEALPAIAVDEPTVSMVFRVNDSPFFGRDGKFVSSRHLRARLFKEAEKDAALRVREAGNGGEMFEVSGRGVLHLAILIETMRREGFELAVSRPKVITKIIDGVKCDPVEELTIDVPEESAGNVIRLVGQRRGEMLSAESRGSRQLLRFSIPTRGLIGLRSRVLTASAGEAIVAHRFDRYEPFKGEIPARSNGVMVSLGTGKAVAYAIDALQLRGTFFIDPGEETYEGMVVGEHCKDNDLPVNLQKGKELTNMRAAGSDRKMKIAPAVKLSLEQALEYIADDELVEATPHFLRMRKIHLTLEERRKYEKERKAEA</sequence>
<comment type="subunit">
    <text evidence="3">Monomer.</text>
</comment>
<dbReference type="InterPro" id="IPR047042">
    <property type="entry name" value="BipA_II"/>
</dbReference>
<dbReference type="InterPro" id="IPR000795">
    <property type="entry name" value="T_Tr_GTP-bd_dom"/>
</dbReference>
<dbReference type="GO" id="GO:0005525">
    <property type="term" value="F:GTP binding"/>
    <property type="evidence" value="ECO:0007669"/>
    <property type="project" value="UniProtKB-UniRule"/>
</dbReference>
<dbReference type="GO" id="GO:1990904">
    <property type="term" value="C:ribonucleoprotein complex"/>
    <property type="evidence" value="ECO:0007669"/>
    <property type="project" value="TreeGrafter"/>
</dbReference>
<dbReference type="Gene3D" id="3.30.70.870">
    <property type="entry name" value="Elongation Factor G (Translational Gtpase), domain 3"/>
    <property type="match status" value="1"/>
</dbReference>
<proteinExistence type="inferred from homology"/>
<keyword evidence="3" id="KW-0963">Cytoplasm</keyword>
<dbReference type="FunFam" id="3.30.70.870:FF:000003">
    <property type="entry name" value="GTP-binding protein TypA"/>
    <property type="match status" value="1"/>
</dbReference>
<dbReference type="InterPro" id="IPR047041">
    <property type="entry name" value="BipA_GTP-bd_dom"/>
</dbReference>
<keyword evidence="3" id="KW-0690">Ribosome biogenesis</keyword>
<dbReference type="InterPro" id="IPR047043">
    <property type="entry name" value="BipA_III"/>
</dbReference>